<sequence>MIGVISVMNYKGGVGKTTLSANIAAELANRGKHVLLIDLDPQTNLTLSFMRFEEWLALDRQERTIKHWYDDFLDSDGELSLRDLIVTPYLVNQRLDNNGGRIDLICSHLELIHVDMELSSRLGGNTDRTIRSNYLRVLSRLRMKLDEIKDSYDIVLIDCPPNFNLVTQNALVASDGYVVPAKADYLSTLGIDTLIRHVHTLKKKYNRFCEEADYPMKKMDPQELGVVFTMISFYGGEPIAAQRDYMNQVERDHTCFQSFMRENKTLFAPAPETGVPVILTKGQSTLQENIRIEIKQIVNELITLHANYGGQKHE</sequence>
<evidence type="ECO:0000313" key="2">
    <source>
        <dbReference type="EMBL" id="MBD1221271.1"/>
    </source>
</evidence>
<protein>
    <submittedName>
        <fullName evidence="2">AAA family ATPase</fullName>
    </submittedName>
</protein>
<comment type="caution">
    <text evidence="2">The sequence shown here is derived from an EMBL/GenBank/DDBJ whole genome shotgun (WGS) entry which is preliminary data.</text>
</comment>
<dbReference type="PANTHER" id="PTHR13696:SF99">
    <property type="entry name" value="COBYRINIC ACID AC-DIAMIDE SYNTHASE"/>
    <property type="match status" value="1"/>
</dbReference>
<dbReference type="InterPro" id="IPR027417">
    <property type="entry name" value="P-loop_NTPase"/>
</dbReference>
<evidence type="ECO:0000313" key="3">
    <source>
        <dbReference type="Proteomes" id="UP000621631"/>
    </source>
</evidence>
<name>A0ABR7VJ16_VIRHA</name>
<dbReference type="InterPro" id="IPR050678">
    <property type="entry name" value="DNA_Partitioning_ATPase"/>
</dbReference>
<dbReference type="Gene3D" id="3.40.50.300">
    <property type="entry name" value="P-loop containing nucleotide triphosphate hydrolases"/>
    <property type="match status" value="1"/>
</dbReference>
<evidence type="ECO:0000259" key="1">
    <source>
        <dbReference type="Pfam" id="PF13614"/>
    </source>
</evidence>
<dbReference type="Proteomes" id="UP000621631">
    <property type="component" value="Unassembled WGS sequence"/>
</dbReference>
<gene>
    <name evidence="2" type="ORF">IC602_01430</name>
</gene>
<reference evidence="2 3" key="1">
    <citation type="submission" date="2020-09" db="EMBL/GenBank/DDBJ databases">
        <title>Draft Genome Sequences of Oil-Oxidizing Bacteria Halomonas titanicae, Marinobacter lutaoensis, and Virgibacillus halodenitrificans Isolated from Highly Saline Environments.</title>
        <authorList>
            <person name="Grouzdev D.S."/>
            <person name="Sokolova D.S."/>
            <person name="Semenova E.M."/>
            <person name="Borzenkov I.A."/>
            <person name="Bidzhieva S.K."/>
            <person name="Poltaraus A.B."/>
            <person name="Nazina T.N."/>
        </authorList>
    </citation>
    <scope>NUCLEOTIDE SEQUENCE [LARGE SCALE GENOMIC DNA]</scope>
    <source>
        <strain evidence="2 3">VKM B-3472D</strain>
    </source>
</reference>
<organism evidence="2 3">
    <name type="scientific">Virgibacillus halodenitrificans</name>
    <name type="common">Bacillus halodenitrificans</name>
    <dbReference type="NCBI Taxonomy" id="1482"/>
    <lineage>
        <taxon>Bacteria</taxon>
        <taxon>Bacillati</taxon>
        <taxon>Bacillota</taxon>
        <taxon>Bacilli</taxon>
        <taxon>Bacillales</taxon>
        <taxon>Bacillaceae</taxon>
        <taxon>Virgibacillus</taxon>
    </lineage>
</organism>
<keyword evidence="3" id="KW-1185">Reference proteome</keyword>
<dbReference type="PANTHER" id="PTHR13696">
    <property type="entry name" value="P-LOOP CONTAINING NUCLEOSIDE TRIPHOSPHATE HYDROLASE"/>
    <property type="match status" value="1"/>
</dbReference>
<dbReference type="Pfam" id="PF13614">
    <property type="entry name" value="AAA_31"/>
    <property type="match status" value="1"/>
</dbReference>
<proteinExistence type="predicted"/>
<dbReference type="InterPro" id="IPR025669">
    <property type="entry name" value="AAA_dom"/>
</dbReference>
<dbReference type="CDD" id="cd02042">
    <property type="entry name" value="ParAB_family"/>
    <property type="match status" value="1"/>
</dbReference>
<feature type="domain" description="AAA" evidence="1">
    <location>
        <begin position="4"/>
        <end position="207"/>
    </location>
</feature>
<dbReference type="EMBL" id="JACWEZ010000001">
    <property type="protein sequence ID" value="MBD1221271.1"/>
    <property type="molecule type" value="Genomic_DNA"/>
</dbReference>
<accession>A0ABR7VJ16</accession>
<dbReference type="SUPFAM" id="SSF52540">
    <property type="entry name" value="P-loop containing nucleoside triphosphate hydrolases"/>
    <property type="match status" value="1"/>
</dbReference>